<dbReference type="Proteomes" id="UP000887565">
    <property type="component" value="Unplaced"/>
</dbReference>
<reference evidence="2" key="1">
    <citation type="submission" date="2022-11" db="UniProtKB">
        <authorList>
            <consortium name="WormBaseParasite"/>
        </authorList>
    </citation>
    <scope>IDENTIFICATION</scope>
</reference>
<name>A0A915I5Q5_ROMCU</name>
<accession>A0A915I5Q5</accession>
<evidence type="ECO:0000313" key="2">
    <source>
        <dbReference type="WBParaSite" id="nRc.2.0.1.t08714-RA"/>
    </source>
</evidence>
<proteinExistence type="predicted"/>
<sequence length="60" mass="6566">MIATVEKLNKVKPLAPIAVNKNAATMPRRTVLKANKHAKCIRPVSTKMRTSTISAGHRQS</sequence>
<dbReference type="AlphaFoldDB" id="A0A915I5Q5"/>
<keyword evidence="1" id="KW-1185">Reference proteome</keyword>
<protein>
    <submittedName>
        <fullName evidence="2">Uncharacterized protein</fullName>
    </submittedName>
</protein>
<organism evidence="1 2">
    <name type="scientific">Romanomermis culicivorax</name>
    <name type="common">Nematode worm</name>
    <dbReference type="NCBI Taxonomy" id="13658"/>
    <lineage>
        <taxon>Eukaryota</taxon>
        <taxon>Metazoa</taxon>
        <taxon>Ecdysozoa</taxon>
        <taxon>Nematoda</taxon>
        <taxon>Enoplea</taxon>
        <taxon>Dorylaimia</taxon>
        <taxon>Mermithida</taxon>
        <taxon>Mermithoidea</taxon>
        <taxon>Mermithidae</taxon>
        <taxon>Romanomermis</taxon>
    </lineage>
</organism>
<evidence type="ECO:0000313" key="1">
    <source>
        <dbReference type="Proteomes" id="UP000887565"/>
    </source>
</evidence>
<dbReference type="WBParaSite" id="nRc.2.0.1.t08714-RA">
    <property type="protein sequence ID" value="nRc.2.0.1.t08714-RA"/>
    <property type="gene ID" value="nRc.2.0.1.g08714"/>
</dbReference>